<feature type="region of interest" description="Disordered" evidence="1">
    <location>
        <begin position="1"/>
        <end position="37"/>
    </location>
</feature>
<dbReference type="Pfam" id="PF10547">
    <property type="entry name" value="P22_AR_N"/>
    <property type="match status" value="1"/>
</dbReference>
<dbReference type="KEGG" id="cmav:ABHF33_11785"/>
<organism evidence="3">
    <name type="scientific">Chitinibacter mangrovi</name>
    <dbReference type="NCBI Taxonomy" id="3153927"/>
    <lineage>
        <taxon>Bacteria</taxon>
        <taxon>Pseudomonadati</taxon>
        <taxon>Pseudomonadota</taxon>
        <taxon>Betaproteobacteria</taxon>
        <taxon>Neisseriales</taxon>
        <taxon>Chitinibacteraceae</taxon>
        <taxon>Chitinibacter</taxon>
    </lineage>
</organism>
<dbReference type="AlphaFoldDB" id="A0AAU7F7P1"/>
<evidence type="ECO:0000259" key="2">
    <source>
        <dbReference type="Pfam" id="PF10547"/>
    </source>
</evidence>
<dbReference type="PRINTS" id="PR01994">
    <property type="entry name" value="ANTIREPRESSR"/>
</dbReference>
<evidence type="ECO:0000313" key="3">
    <source>
        <dbReference type="EMBL" id="XBL99742.1"/>
    </source>
</evidence>
<name>A0AAU7F7P1_9NEIS</name>
<reference evidence="3" key="1">
    <citation type="submission" date="2024-05" db="EMBL/GenBank/DDBJ databases">
        <authorList>
            <person name="Yang L."/>
            <person name="Pan L."/>
        </authorList>
    </citation>
    <scope>NUCLEOTIDE SEQUENCE</scope>
    <source>
        <strain evidence="3">FCG-7</strain>
    </source>
</reference>
<sequence length="271" mass="29874">MNKAASLNQQQDGFGAPARAGADVKSPVKPKQSPRKTAITQNHLIPFALGNIEAFSCEDDFWVSVRHLCAVFGIAFASQHRKLSSNPRWRCHLMIARDSQGRSQEMLTLPLNQIPAFLNSIEPNRVKPEVRQSLLAYQDECTTALFSYWTTGRAEQQSAAAQMQLQVADTLAVFKEEYCAIYGKPAGAVPHPGMYAKIQATLNRAVFGVDKLPDLPRKSLPKLALERLCAAARMLRRAFIRGQRLADACKQVSDAFPAPVLNVEITVGLAK</sequence>
<evidence type="ECO:0000256" key="1">
    <source>
        <dbReference type="SAM" id="MobiDB-lite"/>
    </source>
</evidence>
<feature type="compositionally biased region" description="Polar residues" evidence="1">
    <location>
        <begin position="1"/>
        <end position="12"/>
    </location>
</feature>
<dbReference type="InterPro" id="IPR018875">
    <property type="entry name" value="Antirepressor_Ant_N"/>
</dbReference>
<gene>
    <name evidence="3" type="ORF">ABHF33_11785</name>
</gene>
<protein>
    <submittedName>
        <fullName evidence="3">Phage antirepressor N-terminal domain-containing protein</fullName>
    </submittedName>
</protein>
<dbReference type="EMBL" id="CP157355">
    <property type="protein sequence ID" value="XBL99742.1"/>
    <property type="molecule type" value="Genomic_DNA"/>
</dbReference>
<dbReference type="RefSeq" id="WP_348944147.1">
    <property type="nucleotide sequence ID" value="NZ_CP157355.1"/>
</dbReference>
<proteinExistence type="predicted"/>
<accession>A0AAU7F7P1</accession>
<feature type="domain" description="Antirepressor protein ant N-terminal" evidence="2">
    <location>
        <begin position="45"/>
        <end position="154"/>
    </location>
</feature>